<sequence length="111" mass="11644">MGLQVRATTPIGAIGTVLILTQGLALLLRLECSCAILSHCNVHSNSSDCCATLSSWDYRHATTPGKYFVILVETGFCHVGQASLKLLPSSNTPTLASRSAGITGMSHCAQP</sequence>
<organism evidence="1 2">
    <name type="scientific">Callithrix jacchus</name>
    <name type="common">White-tufted-ear marmoset</name>
    <name type="synonym">Simia Jacchus</name>
    <dbReference type="NCBI Taxonomy" id="9483"/>
    <lineage>
        <taxon>Eukaryota</taxon>
        <taxon>Metazoa</taxon>
        <taxon>Chordata</taxon>
        <taxon>Craniata</taxon>
        <taxon>Vertebrata</taxon>
        <taxon>Euteleostomi</taxon>
        <taxon>Mammalia</taxon>
        <taxon>Eutheria</taxon>
        <taxon>Euarchontoglires</taxon>
        <taxon>Primates</taxon>
        <taxon>Haplorrhini</taxon>
        <taxon>Platyrrhini</taxon>
        <taxon>Cebidae</taxon>
        <taxon>Callitrichinae</taxon>
        <taxon>Callithrix</taxon>
        <taxon>Callithrix</taxon>
    </lineage>
</organism>
<dbReference type="PANTHER" id="PTHR12138">
    <property type="entry name" value="PRIMATE-EXPANDED PROTEIN FAMILY"/>
    <property type="match status" value="1"/>
</dbReference>
<dbReference type="PANTHER" id="PTHR12138:SF162">
    <property type="entry name" value="CHROMOSOME UNDETERMINED SCAFFOLD_275, WHOLE GENOME SHOTGUN SEQUENCE"/>
    <property type="match status" value="1"/>
</dbReference>
<evidence type="ECO:0000313" key="1">
    <source>
        <dbReference type="Ensembl" id="ENSCJAP00000087554.1"/>
    </source>
</evidence>
<reference evidence="1 2" key="1">
    <citation type="submission" date="2009-03" db="EMBL/GenBank/DDBJ databases">
        <authorList>
            <person name="Warren W."/>
            <person name="Ye L."/>
            <person name="Minx P."/>
            <person name="Worley K."/>
            <person name="Gibbs R."/>
            <person name="Wilson R.K."/>
        </authorList>
    </citation>
    <scope>NUCLEOTIDE SEQUENCE [LARGE SCALE GENOMIC DNA]</scope>
</reference>
<dbReference type="Ensembl" id="ENSCJAT00000126413.1">
    <property type="protein sequence ID" value="ENSCJAP00000087554.1"/>
    <property type="gene ID" value="ENSCJAG00000078287.1"/>
</dbReference>
<dbReference type="Proteomes" id="UP000008225">
    <property type="component" value="Chromosome 6"/>
</dbReference>
<dbReference type="PRINTS" id="PR02045">
    <property type="entry name" value="F138DOMAIN"/>
</dbReference>
<proteinExistence type="predicted"/>
<dbReference type="AlphaFoldDB" id="A0A8I3WF30"/>
<evidence type="ECO:0008006" key="3">
    <source>
        <dbReference type="Google" id="ProtNLM"/>
    </source>
</evidence>
<keyword evidence="2" id="KW-1185">Reference proteome</keyword>
<dbReference type="GeneTree" id="ENSGT01120000271815"/>
<protein>
    <recommendedName>
        <fullName evidence="3">Secreted protein</fullName>
    </recommendedName>
</protein>
<reference evidence="1" key="2">
    <citation type="submission" date="2025-08" db="UniProtKB">
        <authorList>
            <consortium name="Ensembl"/>
        </authorList>
    </citation>
    <scope>IDENTIFICATION</scope>
</reference>
<name>A0A8I3WF30_CALJA</name>
<reference evidence="1" key="3">
    <citation type="submission" date="2025-09" db="UniProtKB">
        <authorList>
            <consortium name="Ensembl"/>
        </authorList>
    </citation>
    <scope>IDENTIFICATION</scope>
</reference>
<evidence type="ECO:0000313" key="2">
    <source>
        <dbReference type="Proteomes" id="UP000008225"/>
    </source>
</evidence>
<accession>A0A8I3WF30</accession>